<organism evidence="1 2">
    <name type="scientific">Alloprevotella tannerae ATCC 51259</name>
    <dbReference type="NCBI Taxonomy" id="626522"/>
    <lineage>
        <taxon>Bacteria</taxon>
        <taxon>Pseudomonadati</taxon>
        <taxon>Bacteroidota</taxon>
        <taxon>Bacteroidia</taxon>
        <taxon>Bacteroidales</taxon>
        <taxon>Prevotellaceae</taxon>
        <taxon>Alloprevotella</taxon>
    </lineage>
</organism>
<dbReference type="STRING" id="626522.GCWU000325_02253"/>
<protein>
    <submittedName>
        <fullName evidence="1">Uncharacterized protein</fullName>
    </submittedName>
</protein>
<accession>C9LJ41</accession>
<sequence length="46" mass="5836">MHHFFWLLALRLKRKQNQHFDKQSLTNKRRRLPFLVYAHERRPFSS</sequence>
<proteinExistence type="predicted"/>
<comment type="caution">
    <text evidence="1">The sequence shown here is derived from an EMBL/GenBank/DDBJ whole genome shotgun (WGS) entry which is preliminary data.</text>
</comment>
<dbReference type="AlphaFoldDB" id="C9LJ41"/>
<dbReference type="Proteomes" id="UP000003460">
    <property type="component" value="Unassembled WGS sequence"/>
</dbReference>
<dbReference type="HOGENOM" id="CLU_3187516_0_0_10"/>
<keyword evidence="2" id="KW-1185">Reference proteome</keyword>
<reference evidence="1" key="1">
    <citation type="submission" date="2009-09" db="EMBL/GenBank/DDBJ databases">
        <authorList>
            <person name="Weinstock G."/>
            <person name="Sodergren E."/>
            <person name="Clifton S."/>
            <person name="Fulton L."/>
            <person name="Fulton B."/>
            <person name="Courtney L."/>
            <person name="Fronick C."/>
            <person name="Harrison M."/>
            <person name="Strong C."/>
            <person name="Farmer C."/>
            <person name="Delahaunty K."/>
            <person name="Markovic C."/>
            <person name="Hall O."/>
            <person name="Minx P."/>
            <person name="Tomlinson C."/>
            <person name="Mitreva M."/>
            <person name="Nelson J."/>
            <person name="Hou S."/>
            <person name="Wollam A."/>
            <person name="Pepin K.H."/>
            <person name="Johnson M."/>
            <person name="Bhonagiri V."/>
            <person name="Nash W.E."/>
            <person name="Warren W."/>
            <person name="Chinwalla A."/>
            <person name="Mardis E.R."/>
            <person name="Wilson R.K."/>
        </authorList>
    </citation>
    <scope>NUCLEOTIDE SEQUENCE [LARGE SCALE GENOMIC DNA]</scope>
    <source>
        <strain evidence="1">ATCC 51259</strain>
    </source>
</reference>
<dbReference type="EMBL" id="ACIJ02000023">
    <property type="protein sequence ID" value="EEX71008.1"/>
    <property type="molecule type" value="Genomic_DNA"/>
</dbReference>
<name>C9LJ41_9BACT</name>
<evidence type="ECO:0000313" key="2">
    <source>
        <dbReference type="Proteomes" id="UP000003460"/>
    </source>
</evidence>
<gene>
    <name evidence="1" type="ORF">GCWU000325_02253</name>
</gene>
<evidence type="ECO:0000313" key="1">
    <source>
        <dbReference type="EMBL" id="EEX71008.1"/>
    </source>
</evidence>